<dbReference type="STRING" id="214095.RU97_GL000152"/>
<gene>
    <name evidence="2" type="ORF">RU97_GL000152</name>
</gene>
<evidence type="ECO:0000313" key="3">
    <source>
        <dbReference type="Proteomes" id="UP000181884"/>
    </source>
</evidence>
<accession>A0A1L8RJH6</accession>
<keyword evidence="3" id="KW-1185">Reference proteome</keyword>
<evidence type="ECO:0000313" key="2">
    <source>
        <dbReference type="EMBL" id="OJG19919.1"/>
    </source>
</evidence>
<dbReference type="AlphaFoldDB" id="A0A1L8RJH6"/>
<evidence type="ECO:0000256" key="1">
    <source>
        <dbReference type="SAM" id="Phobius"/>
    </source>
</evidence>
<feature type="transmembrane region" description="Helical" evidence="1">
    <location>
        <begin position="35"/>
        <end position="68"/>
    </location>
</feature>
<keyword evidence="1" id="KW-0472">Membrane</keyword>
<keyword evidence="1" id="KW-1133">Transmembrane helix</keyword>
<organism evidence="2 3">
    <name type="scientific">Enterococcus canis</name>
    <dbReference type="NCBI Taxonomy" id="214095"/>
    <lineage>
        <taxon>Bacteria</taxon>
        <taxon>Bacillati</taxon>
        <taxon>Bacillota</taxon>
        <taxon>Bacilli</taxon>
        <taxon>Lactobacillales</taxon>
        <taxon>Enterococcaceae</taxon>
        <taxon>Enterococcus</taxon>
    </lineage>
</organism>
<dbReference type="EMBL" id="JXKH01000001">
    <property type="protein sequence ID" value="OJG19919.1"/>
    <property type="molecule type" value="Genomic_DNA"/>
</dbReference>
<dbReference type="Proteomes" id="UP000181884">
    <property type="component" value="Unassembled WGS sequence"/>
</dbReference>
<sequence>MDLNTKWLARLQKWQLKTQQMMRGRYGRYDQLNKALVILSLISLLLGMFIGGGVLRVLALLLLGLTYYRFFSKKIYVRANENTKFMRFWRPIAGKLNLLKRSVTDRQYRYFQCPACHQTIRAPRGKGNIRVTCQSCHHQFVKKV</sequence>
<protein>
    <recommendedName>
        <fullName evidence="4">Zn-finger containing protein</fullName>
    </recommendedName>
</protein>
<proteinExistence type="predicted"/>
<reference evidence="2 3" key="1">
    <citation type="submission" date="2014-12" db="EMBL/GenBank/DDBJ databases">
        <title>Draft genome sequences of 29 type strains of Enterococci.</title>
        <authorList>
            <person name="Zhong Z."/>
            <person name="Sun Z."/>
            <person name="Liu W."/>
            <person name="Zhang W."/>
            <person name="Zhang H."/>
        </authorList>
    </citation>
    <scope>NUCLEOTIDE SEQUENCE [LARGE SCALE GENOMIC DNA]</scope>
    <source>
        <strain evidence="2 3">DSM 17029</strain>
    </source>
</reference>
<keyword evidence="1" id="KW-0812">Transmembrane</keyword>
<comment type="caution">
    <text evidence="2">The sequence shown here is derived from an EMBL/GenBank/DDBJ whole genome shotgun (WGS) entry which is preliminary data.</text>
</comment>
<name>A0A1L8RJH6_9ENTE</name>
<evidence type="ECO:0008006" key="4">
    <source>
        <dbReference type="Google" id="ProtNLM"/>
    </source>
</evidence>